<name>A0A9Q1BHN7_HOLLE</name>
<comment type="subcellular location">
    <subcellularLocation>
        <location evidence="1">Nucleus</location>
        <location evidence="1">Nucleolus</location>
    </subcellularLocation>
</comment>
<evidence type="ECO:0000256" key="2">
    <source>
        <dbReference type="ARBA" id="ARBA00008479"/>
    </source>
</evidence>
<dbReference type="GO" id="GO:0042273">
    <property type="term" value="P:ribosomal large subunit biogenesis"/>
    <property type="evidence" value="ECO:0007669"/>
    <property type="project" value="TreeGrafter"/>
</dbReference>
<dbReference type="InterPro" id="IPR019002">
    <property type="entry name" value="Ribosome_biogenesis_Nop16"/>
</dbReference>
<dbReference type="PANTHER" id="PTHR13243">
    <property type="entry name" value="HSPC111 PROTEIN-RELATED"/>
    <property type="match status" value="1"/>
</dbReference>
<proteinExistence type="inferred from homology"/>
<evidence type="ECO:0000256" key="1">
    <source>
        <dbReference type="ARBA" id="ARBA00004604"/>
    </source>
</evidence>
<dbReference type="Pfam" id="PF09420">
    <property type="entry name" value="Nop16"/>
    <property type="match status" value="1"/>
</dbReference>
<sequence>MTRRRKSSSKVNKFRYNVNRRKLWKKAKKVPTIESEPIKNAWVAHKGIPANFASMGLSADVNKTLRIPKTKELLRPAAVDADKSSRQKPLKGYVADELAAEAALKPERKWSLSDPVRKFCIYMIEKYGDDYKAMARDPRNYYQKTPKQIKGTILTFKRLPETYNAYLETKKQKEEASQEQQN</sequence>
<gene>
    <name evidence="5" type="ORF">HOLleu_33306</name>
</gene>
<protein>
    <recommendedName>
        <fullName evidence="3">Nucleolar protein 16</fullName>
    </recommendedName>
</protein>
<evidence type="ECO:0000256" key="3">
    <source>
        <dbReference type="ARBA" id="ARBA00015522"/>
    </source>
</evidence>
<dbReference type="AlphaFoldDB" id="A0A9Q1BHN7"/>
<organism evidence="5 6">
    <name type="scientific">Holothuria leucospilota</name>
    <name type="common">Black long sea cucumber</name>
    <name type="synonym">Mertensiothuria leucospilota</name>
    <dbReference type="NCBI Taxonomy" id="206669"/>
    <lineage>
        <taxon>Eukaryota</taxon>
        <taxon>Metazoa</taxon>
        <taxon>Echinodermata</taxon>
        <taxon>Eleutherozoa</taxon>
        <taxon>Echinozoa</taxon>
        <taxon>Holothuroidea</taxon>
        <taxon>Aspidochirotacea</taxon>
        <taxon>Aspidochirotida</taxon>
        <taxon>Holothuriidae</taxon>
        <taxon>Holothuria</taxon>
    </lineage>
</organism>
<dbReference type="EMBL" id="JAIZAY010000017">
    <property type="protein sequence ID" value="KAJ8025684.1"/>
    <property type="molecule type" value="Genomic_DNA"/>
</dbReference>
<accession>A0A9Q1BHN7</accession>
<dbReference type="GO" id="GO:0005730">
    <property type="term" value="C:nucleolus"/>
    <property type="evidence" value="ECO:0007669"/>
    <property type="project" value="UniProtKB-SubCell"/>
</dbReference>
<keyword evidence="6" id="KW-1185">Reference proteome</keyword>
<dbReference type="Proteomes" id="UP001152320">
    <property type="component" value="Chromosome 17"/>
</dbReference>
<evidence type="ECO:0000256" key="4">
    <source>
        <dbReference type="ARBA" id="ARBA00023242"/>
    </source>
</evidence>
<evidence type="ECO:0000313" key="6">
    <source>
        <dbReference type="Proteomes" id="UP001152320"/>
    </source>
</evidence>
<evidence type="ECO:0000313" key="5">
    <source>
        <dbReference type="EMBL" id="KAJ8025684.1"/>
    </source>
</evidence>
<comment type="caution">
    <text evidence="5">The sequence shown here is derived from an EMBL/GenBank/DDBJ whole genome shotgun (WGS) entry which is preliminary data.</text>
</comment>
<reference evidence="5" key="1">
    <citation type="submission" date="2021-10" db="EMBL/GenBank/DDBJ databases">
        <title>Tropical sea cucumber genome reveals ecological adaptation and Cuvierian tubules defense mechanism.</title>
        <authorList>
            <person name="Chen T."/>
        </authorList>
    </citation>
    <scope>NUCLEOTIDE SEQUENCE</scope>
    <source>
        <strain evidence="5">Nanhai2018</strain>
        <tissue evidence="5">Muscle</tissue>
    </source>
</reference>
<dbReference type="PANTHER" id="PTHR13243:SF1">
    <property type="entry name" value="NUCLEOLAR PROTEIN 16"/>
    <property type="match status" value="1"/>
</dbReference>
<keyword evidence="4" id="KW-0539">Nucleus</keyword>
<dbReference type="OrthoDB" id="285729at2759"/>
<comment type="similarity">
    <text evidence="2">Belongs to the NOP16 family.</text>
</comment>